<dbReference type="Proteomes" id="UP000245469">
    <property type="component" value="Unassembled WGS sequence"/>
</dbReference>
<evidence type="ECO:0000256" key="2">
    <source>
        <dbReference type="ARBA" id="ARBA00022777"/>
    </source>
</evidence>
<keyword evidence="1" id="KW-0808">Transferase</keyword>
<dbReference type="InterPro" id="IPR002139">
    <property type="entry name" value="Ribo/fructo_kinase"/>
</dbReference>
<sequence>MTQTDDVDLAFLGPVYLDLVMGGVNALPTLGSEVYATSLDVSPGGTATRAVAAARVGARTALLTRFGTDEWGDRLVAALSAEPGLVLDGAERSEAVGTPVSVAVVAGGDRTFVTHEVPRWRQLTQQPGRRYLPRALHVDVAAPVPLWVGGLRQRGCTVVGGIGYVDTPGWGAQVRSHLADVDVFVPNDDEAQRATGADGAEAAAAALAEQVALAVVTRGARGVVACDGGTRVEVGGAGRTELGGLFDEPVVDTTGAGDVFVATFMAAGLEDWSMREQLQAAVVCSALSVRRAGGASSAPTRADLRAWWGQLDSPGRSALAHLEAWTT</sequence>
<dbReference type="RefSeq" id="WP_170131586.1">
    <property type="nucleotide sequence ID" value="NZ_QGDQ01000027.1"/>
</dbReference>
<dbReference type="Pfam" id="PF00294">
    <property type="entry name" value="PfkB"/>
    <property type="match status" value="1"/>
</dbReference>
<dbReference type="Gene3D" id="3.40.1190.20">
    <property type="match status" value="1"/>
</dbReference>
<accession>A0A315ZUK9</accession>
<keyword evidence="5" id="KW-1185">Reference proteome</keyword>
<dbReference type="InterPro" id="IPR011611">
    <property type="entry name" value="PfkB_dom"/>
</dbReference>
<dbReference type="GO" id="GO:0016301">
    <property type="term" value="F:kinase activity"/>
    <property type="evidence" value="ECO:0007669"/>
    <property type="project" value="UniProtKB-KW"/>
</dbReference>
<evidence type="ECO:0000313" key="5">
    <source>
        <dbReference type="Proteomes" id="UP000245469"/>
    </source>
</evidence>
<dbReference type="PANTHER" id="PTHR10584:SF166">
    <property type="entry name" value="RIBOKINASE"/>
    <property type="match status" value="1"/>
</dbReference>
<evidence type="ECO:0000256" key="1">
    <source>
        <dbReference type="ARBA" id="ARBA00022679"/>
    </source>
</evidence>
<keyword evidence="2 4" id="KW-0418">Kinase</keyword>
<gene>
    <name evidence="4" type="ORF">BXY45_12720</name>
</gene>
<name>A0A315ZUK9_9ACTN</name>
<dbReference type="PRINTS" id="PR00990">
    <property type="entry name" value="RIBOKINASE"/>
</dbReference>
<dbReference type="GO" id="GO:0005829">
    <property type="term" value="C:cytosol"/>
    <property type="evidence" value="ECO:0007669"/>
    <property type="project" value="TreeGrafter"/>
</dbReference>
<dbReference type="EMBL" id="QGDQ01000027">
    <property type="protein sequence ID" value="PWJ49029.1"/>
    <property type="molecule type" value="Genomic_DNA"/>
</dbReference>
<protein>
    <submittedName>
        <fullName evidence="4">Sugar/nucleoside kinase (Ribokinase family)</fullName>
    </submittedName>
</protein>
<organism evidence="4 5">
    <name type="scientific">Quadrisphaera granulorum</name>
    <dbReference type="NCBI Taxonomy" id="317664"/>
    <lineage>
        <taxon>Bacteria</taxon>
        <taxon>Bacillati</taxon>
        <taxon>Actinomycetota</taxon>
        <taxon>Actinomycetes</taxon>
        <taxon>Kineosporiales</taxon>
        <taxon>Kineosporiaceae</taxon>
        <taxon>Quadrisphaera</taxon>
    </lineage>
</organism>
<proteinExistence type="predicted"/>
<feature type="domain" description="Carbohydrate kinase PfkB" evidence="3">
    <location>
        <begin position="33"/>
        <end position="301"/>
    </location>
</feature>
<dbReference type="GO" id="GO:0006796">
    <property type="term" value="P:phosphate-containing compound metabolic process"/>
    <property type="evidence" value="ECO:0007669"/>
    <property type="project" value="UniProtKB-ARBA"/>
</dbReference>
<dbReference type="InterPro" id="IPR029056">
    <property type="entry name" value="Ribokinase-like"/>
</dbReference>
<dbReference type="PANTHER" id="PTHR10584">
    <property type="entry name" value="SUGAR KINASE"/>
    <property type="match status" value="1"/>
</dbReference>
<comment type="caution">
    <text evidence="4">The sequence shown here is derived from an EMBL/GenBank/DDBJ whole genome shotgun (WGS) entry which is preliminary data.</text>
</comment>
<reference evidence="4 5" key="1">
    <citation type="submission" date="2018-03" db="EMBL/GenBank/DDBJ databases">
        <title>Genomic Encyclopedia of Archaeal and Bacterial Type Strains, Phase II (KMG-II): from individual species to whole genera.</title>
        <authorList>
            <person name="Goeker M."/>
        </authorList>
    </citation>
    <scope>NUCLEOTIDE SEQUENCE [LARGE SCALE GENOMIC DNA]</scope>
    <source>
        <strain evidence="4 5">DSM 44889</strain>
    </source>
</reference>
<evidence type="ECO:0000259" key="3">
    <source>
        <dbReference type="Pfam" id="PF00294"/>
    </source>
</evidence>
<evidence type="ECO:0000313" key="4">
    <source>
        <dbReference type="EMBL" id="PWJ49029.1"/>
    </source>
</evidence>
<dbReference type="AlphaFoldDB" id="A0A315ZUK9"/>
<dbReference type="SUPFAM" id="SSF53613">
    <property type="entry name" value="Ribokinase-like"/>
    <property type="match status" value="1"/>
</dbReference>